<dbReference type="GO" id="GO:0000184">
    <property type="term" value="P:nuclear-transcribed mRNA catabolic process, nonsense-mediated decay"/>
    <property type="evidence" value="ECO:0007669"/>
    <property type="project" value="TreeGrafter"/>
</dbReference>
<evidence type="ECO:0000259" key="1">
    <source>
        <dbReference type="Pfam" id="PF02854"/>
    </source>
</evidence>
<organism evidence="2 3">
    <name type="scientific">Aquarana catesbeiana</name>
    <name type="common">American bullfrog</name>
    <name type="synonym">Rana catesbeiana</name>
    <dbReference type="NCBI Taxonomy" id="8400"/>
    <lineage>
        <taxon>Eukaryota</taxon>
        <taxon>Metazoa</taxon>
        <taxon>Chordata</taxon>
        <taxon>Craniata</taxon>
        <taxon>Vertebrata</taxon>
        <taxon>Euteleostomi</taxon>
        <taxon>Amphibia</taxon>
        <taxon>Batrachia</taxon>
        <taxon>Anura</taxon>
        <taxon>Neobatrachia</taxon>
        <taxon>Ranoidea</taxon>
        <taxon>Ranidae</taxon>
        <taxon>Aquarana</taxon>
    </lineage>
</organism>
<dbReference type="EMBL" id="KV942596">
    <property type="protein sequence ID" value="PIO27310.1"/>
    <property type="molecule type" value="Genomic_DNA"/>
</dbReference>
<accession>A0A2G9RHE6</accession>
<dbReference type="PANTHER" id="PTHR12412:SF2">
    <property type="entry name" value="NUCLEAR CAP-BINDING PROTEIN SUBUNIT 1"/>
    <property type="match status" value="1"/>
</dbReference>
<dbReference type="Proteomes" id="UP000228934">
    <property type="component" value="Unassembled WGS sequence"/>
</dbReference>
<reference evidence="3" key="1">
    <citation type="journal article" date="2017" name="Nat. Commun.">
        <title>The North American bullfrog draft genome provides insight into hormonal regulation of long noncoding RNA.</title>
        <authorList>
            <person name="Hammond S.A."/>
            <person name="Warren R.L."/>
            <person name="Vandervalk B.P."/>
            <person name="Kucuk E."/>
            <person name="Khan H."/>
            <person name="Gibb E.A."/>
            <person name="Pandoh P."/>
            <person name="Kirk H."/>
            <person name="Zhao Y."/>
            <person name="Jones M."/>
            <person name="Mungall A.J."/>
            <person name="Coope R."/>
            <person name="Pleasance S."/>
            <person name="Moore R.A."/>
            <person name="Holt R.A."/>
            <person name="Round J.M."/>
            <person name="Ohora S."/>
            <person name="Walle B.V."/>
            <person name="Veldhoen N."/>
            <person name="Helbing C.C."/>
            <person name="Birol I."/>
        </authorList>
    </citation>
    <scope>NUCLEOTIDE SEQUENCE [LARGE SCALE GENOMIC DNA]</scope>
</reference>
<dbReference type="Pfam" id="PF02854">
    <property type="entry name" value="MIF4G"/>
    <property type="match status" value="1"/>
</dbReference>
<dbReference type="AlphaFoldDB" id="A0A2G9RHE6"/>
<keyword evidence="3" id="KW-1185">Reference proteome</keyword>
<dbReference type="GO" id="GO:0050684">
    <property type="term" value="P:regulation of mRNA processing"/>
    <property type="evidence" value="ECO:0007669"/>
    <property type="project" value="TreeGrafter"/>
</dbReference>
<dbReference type="GO" id="GO:0003729">
    <property type="term" value="F:mRNA binding"/>
    <property type="evidence" value="ECO:0007669"/>
    <property type="project" value="TreeGrafter"/>
</dbReference>
<feature type="domain" description="MIF4G" evidence="1">
    <location>
        <begin position="2"/>
        <end position="49"/>
    </location>
</feature>
<feature type="non-terminal residue" evidence="2">
    <location>
        <position position="1"/>
    </location>
</feature>
<dbReference type="InterPro" id="IPR016024">
    <property type="entry name" value="ARM-type_fold"/>
</dbReference>
<dbReference type="GO" id="GO:0005846">
    <property type="term" value="C:nuclear cap binding complex"/>
    <property type="evidence" value="ECO:0007669"/>
    <property type="project" value="InterPro"/>
</dbReference>
<proteinExistence type="predicted"/>
<dbReference type="GO" id="GO:0006406">
    <property type="term" value="P:mRNA export from nucleus"/>
    <property type="evidence" value="ECO:0007669"/>
    <property type="project" value="InterPro"/>
</dbReference>
<dbReference type="InterPro" id="IPR003890">
    <property type="entry name" value="MIF4G-like_typ-3"/>
</dbReference>
<dbReference type="GO" id="GO:0005634">
    <property type="term" value="C:nucleus"/>
    <property type="evidence" value="ECO:0007669"/>
    <property type="project" value="TreeGrafter"/>
</dbReference>
<name>A0A2G9RHE6_AQUCT</name>
<dbReference type="SUPFAM" id="SSF48371">
    <property type="entry name" value="ARM repeat"/>
    <property type="match status" value="1"/>
</dbReference>
<dbReference type="InterPro" id="IPR027159">
    <property type="entry name" value="CBP80"/>
</dbReference>
<dbReference type="OrthoDB" id="10252707at2759"/>
<dbReference type="PANTHER" id="PTHR12412">
    <property type="entry name" value="CAP BINDING PROTEIN"/>
    <property type="match status" value="1"/>
</dbReference>
<dbReference type="GO" id="GO:0000339">
    <property type="term" value="F:RNA cap binding"/>
    <property type="evidence" value="ECO:0007669"/>
    <property type="project" value="InterPro"/>
</dbReference>
<dbReference type="Gene3D" id="1.25.40.180">
    <property type="match status" value="1"/>
</dbReference>
<sequence>VRSDWYVFAVLSSLPWVGKELYEKKDVEMDRIFSQIESYLKQRQKIHVPMLQIWSADKPHPQEEVWGFLCLFRDLSI</sequence>
<gene>
    <name evidence="2" type="ORF">AB205_0197700</name>
</gene>
<evidence type="ECO:0000313" key="2">
    <source>
        <dbReference type="EMBL" id="PIO27310.1"/>
    </source>
</evidence>
<evidence type="ECO:0000313" key="3">
    <source>
        <dbReference type="Proteomes" id="UP000228934"/>
    </source>
</evidence>
<protein>
    <recommendedName>
        <fullName evidence="1">MIF4G domain-containing protein</fullName>
    </recommendedName>
</protein>